<protein>
    <submittedName>
        <fullName evidence="1">Uncharacterized protein</fullName>
    </submittedName>
</protein>
<dbReference type="EMBL" id="JBGMDY010000010">
    <property type="protein sequence ID" value="KAL2320796.1"/>
    <property type="molecule type" value="Genomic_DNA"/>
</dbReference>
<keyword evidence="2" id="KW-1185">Reference proteome</keyword>
<proteinExistence type="predicted"/>
<name>A0ABD1LBE3_9FABA</name>
<sequence>METIWFLDELILWSIICQGKYFLQKIDAEHYQEYFVCENLQIDNTLVQQNKQDHAPNHVF</sequence>
<reference evidence="1 2" key="1">
    <citation type="submission" date="2024-08" db="EMBL/GenBank/DDBJ databases">
        <title>Insights into the chromosomal genome structure of Flemingia macrophylla.</title>
        <authorList>
            <person name="Ding Y."/>
            <person name="Zhao Y."/>
            <person name="Bi W."/>
            <person name="Wu M."/>
            <person name="Zhao G."/>
            <person name="Gong Y."/>
            <person name="Li W."/>
            <person name="Zhang P."/>
        </authorList>
    </citation>
    <scope>NUCLEOTIDE SEQUENCE [LARGE SCALE GENOMIC DNA]</scope>
    <source>
        <strain evidence="1">DYQJB</strain>
        <tissue evidence="1">Leaf</tissue>
    </source>
</reference>
<gene>
    <name evidence="1" type="ORF">Fmac_029765</name>
</gene>
<evidence type="ECO:0000313" key="2">
    <source>
        <dbReference type="Proteomes" id="UP001603857"/>
    </source>
</evidence>
<dbReference type="Proteomes" id="UP001603857">
    <property type="component" value="Unassembled WGS sequence"/>
</dbReference>
<accession>A0ABD1LBE3</accession>
<evidence type="ECO:0000313" key="1">
    <source>
        <dbReference type="EMBL" id="KAL2320796.1"/>
    </source>
</evidence>
<comment type="caution">
    <text evidence="1">The sequence shown here is derived from an EMBL/GenBank/DDBJ whole genome shotgun (WGS) entry which is preliminary data.</text>
</comment>
<dbReference type="AlphaFoldDB" id="A0ABD1LBE3"/>
<organism evidence="1 2">
    <name type="scientific">Flemingia macrophylla</name>
    <dbReference type="NCBI Taxonomy" id="520843"/>
    <lineage>
        <taxon>Eukaryota</taxon>
        <taxon>Viridiplantae</taxon>
        <taxon>Streptophyta</taxon>
        <taxon>Embryophyta</taxon>
        <taxon>Tracheophyta</taxon>
        <taxon>Spermatophyta</taxon>
        <taxon>Magnoliopsida</taxon>
        <taxon>eudicotyledons</taxon>
        <taxon>Gunneridae</taxon>
        <taxon>Pentapetalae</taxon>
        <taxon>rosids</taxon>
        <taxon>fabids</taxon>
        <taxon>Fabales</taxon>
        <taxon>Fabaceae</taxon>
        <taxon>Papilionoideae</taxon>
        <taxon>50 kb inversion clade</taxon>
        <taxon>NPAAA clade</taxon>
        <taxon>indigoferoid/millettioid clade</taxon>
        <taxon>Phaseoleae</taxon>
        <taxon>Flemingia</taxon>
    </lineage>
</organism>